<dbReference type="AlphaFoldDB" id="A0A538T6S4"/>
<dbReference type="Gene3D" id="3.40.30.10">
    <property type="entry name" value="Glutaredoxin"/>
    <property type="match status" value="1"/>
</dbReference>
<sequence>MRSRPGEGPSPLPANREAAMQCCLRAWGGAWFLFLCAVVSLGPAPPCEAKATSLLRLTFHREVVNLEGFAGRLTPFPPEGLKNGPVAEGDLWFGSILRRLPDDDPTSREHDAFFAVQFQGLSPVRAWCDTNLDGDLSNDALIPLSVFPGKKPARSFLSDLRWTASRSGKKFQVDRLVRVILEFPDSTMAPRFYRTQDVYGMLGKVDVEGVPRLALLFDGNHDGIYGRGGSDGVFLDLDGDRHFNIDIMSPDFAPFALPVSLGRTRYDVIGVDETGSEVDLRAAGPSTPIPPPSVGQPVHEFPYVDTTGRHWALADLRGRAVIVYFWSSWCGGCNRHANALRELYERYKDSGVEILGVSYDTNRKEMDRFRKEHRHVWPTSFSGGYASDDPTGRAFREDGSGMFYLIGSDGRLVAKTSAIDELELHLSKLVTTGPSIRSER</sequence>
<dbReference type="CDD" id="cd02966">
    <property type="entry name" value="TlpA_like_family"/>
    <property type="match status" value="1"/>
</dbReference>
<dbReference type="GO" id="GO:0016491">
    <property type="term" value="F:oxidoreductase activity"/>
    <property type="evidence" value="ECO:0007669"/>
    <property type="project" value="InterPro"/>
</dbReference>
<dbReference type="Pfam" id="PF00578">
    <property type="entry name" value="AhpC-TSA"/>
    <property type="match status" value="1"/>
</dbReference>
<dbReference type="InterPro" id="IPR050553">
    <property type="entry name" value="Thioredoxin_ResA/DsbE_sf"/>
</dbReference>
<evidence type="ECO:0000259" key="1">
    <source>
        <dbReference type="PROSITE" id="PS51352"/>
    </source>
</evidence>
<proteinExistence type="predicted"/>
<comment type="caution">
    <text evidence="2">The sequence shown here is derived from an EMBL/GenBank/DDBJ whole genome shotgun (WGS) entry which is preliminary data.</text>
</comment>
<dbReference type="PANTHER" id="PTHR42852:SF13">
    <property type="entry name" value="PROTEIN DIPZ"/>
    <property type="match status" value="1"/>
</dbReference>
<evidence type="ECO:0000313" key="3">
    <source>
        <dbReference type="Proteomes" id="UP000320913"/>
    </source>
</evidence>
<dbReference type="InterPro" id="IPR013766">
    <property type="entry name" value="Thioredoxin_domain"/>
</dbReference>
<reference evidence="2 3" key="1">
    <citation type="journal article" date="2019" name="Nat. Microbiol.">
        <title>Mediterranean grassland soil C-N compound turnover is dependent on rainfall and depth, and is mediated by genomically divergent microorganisms.</title>
        <authorList>
            <person name="Diamond S."/>
            <person name="Andeer P.F."/>
            <person name="Li Z."/>
            <person name="Crits-Christoph A."/>
            <person name="Burstein D."/>
            <person name="Anantharaman K."/>
            <person name="Lane K.R."/>
            <person name="Thomas B.C."/>
            <person name="Pan C."/>
            <person name="Northen T.R."/>
            <person name="Banfield J.F."/>
        </authorList>
    </citation>
    <scope>NUCLEOTIDE SEQUENCE [LARGE SCALE GENOMIC DNA]</scope>
    <source>
        <strain evidence="2">WS_5</strain>
    </source>
</reference>
<dbReference type="InterPro" id="IPR000866">
    <property type="entry name" value="AhpC/TSA"/>
</dbReference>
<dbReference type="GO" id="GO:0016209">
    <property type="term" value="F:antioxidant activity"/>
    <property type="evidence" value="ECO:0007669"/>
    <property type="project" value="InterPro"/>
</dbReference>
<feature type="domain" description="Thioredoxin" evidence="1">
    <location>
        <begin position="292"/>
        <end position="434"/>
    </location>
</feature>
<organism evidence="2 3">
    <name type="scientific">Eiseniibacteriota bacterium</name>
    <dbReference type="NCBI Taxonomy" id="2212470"/>
    <lineage>
        <taxon>Bacteria</taxon>
        <taxon>Candidatus Eiseniibacteriota</taxon>
    </lineage>
</organism>
<dbReference type="EMBL" id="VBOV01000102">
    <property type="protein sequence ID" value="TMQ59342.1"/>
    <property type="molecule type" value="Genomic_DNA"/>
</dbReference>
<dbReference type="InterPro" id="IPR036249">
    <property type="entry name" value="Thioredoxin-like_sf"/>
</dbReference>
<dbReference type="PROSITE" id="PS51352">
    <property type="entry name" value="THIOREDOXIN_2"/>
    <property type="match status" value="1"/>
</dbReference>
<protein>
    <submittedName>
        <fullName evidence="2">TlpA family protein disulfide reductase</fullName>
    </submittedName>
</protein>
<dbReference type="SUPFAM" id="SSF52833">
    <property type="entry name" value="Thioredoxin-like"/>
    <property type="match status" value="1"/>
</dbReference>
<evidence type="ECO:0000313" key="2">
    <source>
        <dbReference type="EMBL" id="TMQ59342.1"/>
    </source>
</evidence>
<gene>
    <name evidence="2" type="ORF">E6K75_04155</name>
</gene>
<dbReference type="PANTHER" id="PTHR42852">
    <property type="entry name" value="THIOL:DISULFIDE INTERCHANGE PROTEIN DSBE"/>
    <property type="match status" value="1"/>
</dbReference>
<accession>A0A538T6S4</accession>
<name>A0A538T6S4_UNCEI</name>
<dbReference type="Proteomes" id="UP000320913">
    <property type="component" value="Unassembled WGS sequence"/>
</dbReference>